<sequence>MSHPANRIIIRNLTKTYKTGKQSVSVLKGIDLDVADTFLTLMGPSGSGKSTFLNILSGIDQADSGEVWVGGRNIAEFSEEELTEYRRRDTGIIFQFFHLLPYLSAMENVALPLYISGMGKKAARELAQNALEKVDLSHRLRHKPDELSGGEQQRVAIARAIAKSPRIILADEPTGNLDTYHAAKILELLLSLQEKEKFSLFVVTHDGGIGEKGKIRLKMKDGLILPEGNPAFSVS</sequence>
<dbReference type="GO" id="GO:0098796">
    <property type="term" value="C:membrane protein complex"/>
    <property type="evidence" value="ECO:0007669"/>
    <property type="project" value="UniProtKB-ARBA"/>
</dbReference>
<dbReference type="SUPFAM" id="SSF52540">
    <property type="entry name" value="P-loop containing nucleoside triphosphate hydrolases"/>
    <property type="match status" value="1"/>
</dbReference>
<reference evidence="6 7" key="1">
    <citation type="submission" date="2017-07" db="EMBL/GenBank/DDBJ databases">
        <title>Leptospira spp. isolated from tropical soils.</title>
        <authorList>
            <person name="Thibeaux R."/>
            <person name="Iraola G."/>
            <person name="Ferres I."/>
            <person name="Bierque E."/>
            <person name="Girault D."/>
            <person name="Soupe-Gilbert M.-E."/>
            <person name="Picardeau M."/>
            <person name="Goarant C."/>
        </authorList>
    </citation>
    <scope>NUCLEOTIDE SEQUENCE [LARGE SCALE GENOMIC DNA]</scope>
    <source>
        <strain evidence="6 7">FH2-C-A2</strain>
    </source>
</reference>
<dbReference type="AlphaFoldDB" id="A0A2M9ZCK1"/>
<dbReference type="Proteomes" id="UP000231912">
    <property type="component" value="Unassembled WGS sequence"/>
</dbReference>
<comment type="similarity">
    <text evidence="4">Belongs to the ABC transporter superfamily. Macrolide exporter (TC 3.A.1.122) family.</text>
</comment>
<dbReference type="InterPro" id="IPR017871">
    <property type="entry name" value="ABC_transporter-like_CS"/>
</dbReference>
<accession>A0A2M9ZCK1</accession>
<evidence type="ECO:0000313" key="6">
    <source>
        <dbReference type="EMBL" id="PJZ66156.1"/>
    </source>
</evidence>
<keyword evidence="1" id="KW-0813">Transport</keyword>
<dbReference type="PROSITE" id="PS00211">
    <property type="entry name" value="ABC_TRANSPORTER_1"/>
    <property type="match status" value="1"/>
</dbReference>
<dbReference type="SMART" id="SM00382">
    <property type="entry name" value="AAA"/>
    <property type="match status" value="1"/>
</dbReference>
<gene>
    <name evidence="6" type="ORF">CH371_07650</name>
</gene>
<dbReference type="Pfam" id="PF00005">
    <property type="entry name" value="ABC_tran"/>
    <property type="match status" value="1"/>
</dbReference>
<dbReference type="PANTHER" id="PTHR42798">
    <property type="entry name" value="LIPOPROTEIN-RELEASING SYSTEM ATP-BINDING PROTEIN LOLD"/>
    <property type="match status" value="1"/>
</dbReference>
<evidence type="ECO:0000313" key="7">
    <source>
        <dbReference type="Proteomes" id="UP000231912"/>
    </source>
</evidence>
<proteinExistence type="inferred from homology"/>
<evidence type="ECO:0000256" key="4">
    <source>
        <dbReference type="ARBA" id="ARBA00038388"/>
    </source>
</evidence>
<dbReference type="GO" id="GO:0005524">
    <property type="term" value="F:ATP binding"/>
    <property type="evidence" value="ECO:0007669"/>
    <property type="project" value="UniProtKB-KW"/>
</dbReference>
<dbReference type="GO" id="GO:0022857">
    <property type="term" value="F:transmembrane transporter activity"/>
    <property type="evidence" value="ECO:0007669"/>
    <property type="project" value="UniProtKB-ARBA"/>
</dbReference>
<dbReference type="GO" id="GO:0016887">
    <property type="term" value="F:ATP hydrolysis activity"/>
    <property type="evidence" value="ECO:0007669"/>
    <property type="project" value="InterPro"/>
</dbReference>
<name>A0A2M9ZCK1_9LEPT</name>
<feature type="domain" description="ABC transporter" evidence="5">
    <location>
        <begin position="8"/>
        <end position="234"/>
    </location>
</feature>
<evidence type="ECO:0000256" key="1">
    <source>
        <dbReference type="ARBA" id="ARBA00022448"/>
    </source>
</evidence>
<dbReference type="InterPro" id="IPR003593">
    <property type="entry name" value="AAA+_ATPase"/>
</dbReference>
<dbReference type="InterPro" id="IPR027417">
    <property type="entry name" value="P-loop_NTPase"/>
</dbReference>
<evidence type="ECO:0000256" key="2">
    <source>
        <dbReference type="ARBA" id="ARBA00022741"/>
    </source>
</evidence>
<evidence type="ECO:0000259" key="5">
    <source>
        <dbReference type="PROSITE" id="PS50893"/>
    </source>
</evidence>
<dbReference type="FunFam" id="3.40.50.300:FF:000032">
    <property type="entry name" value="Export ABC transporter ATP-binding protein"/>
    <property type="match status" value="1"/>
</dbReference>
<dbReference type="PROSITE" id="PS50893">
    <property type="entry name" value="ABC_TRANSPORTER_2"/>
    <property type="match status" value="1"/>
</dbReference>
<comment type="caution">
    <text evidence="6">The sequence shown here is derived from an EMBL/GenBank/DDBJ whole genome shotgun (WGS) entry which is preliminary data.</text>
</comment>
<organism evidence="6 7">
    <name type="scientific">Leptospira wolffii</name>
    <dbReference type="NCBI Taxonomy" id="409998"/>
    <lineage>
        <taxon>Bacteria</taxon>
        <taxon>Pseudomonadati</taxon>
        <taxon>Spirochaetota</taxon>
        <taxon>Spirochaetia</taxon>
        <taxon>Leptospirales</taxon>
        <taxon>Leptospiraceae</taxon>
        <taxon>Leptospira</taxon>
    </lineage>
</organism>
<dbReference type="RefSeq" id="WP_100758412.1">
    <property type="nucleotide sequence ID" value="NZ_NPDT01000002.1"/>
</dbReference>
<dbReference type="EMBL" id="NPDT01000002">
    <property type="protein sequence ID" value="PJZ66156.1"/>
    <property type="molecule type" value="Genomic_DNA"/>
</dbReference>
<keyword evidence="2" id="KW-0547">Nucleotide-binding</keyword>
<protein>
    <submittedName>
        <fullName evidence="6">Lipoprotein-releasing system ATP-binding protein LolD</fullName>
    </submittedName>
</protein>
<keyword evidence="6" id="KW-0449">Lipoprotein</keyword>
<dbReference type="InterPro" id="IPR003439">
    <property type="entry name" value="ABC_transporter-like_ATP-bd"/>
</dbReference>
<evidence type="ECO:0000256" key="3">
    <source>
        <dbReference type="ARBA" id="ARBA00022840"/>
    </source>
</evidence>
<dbReference type="PANTHER" id="PTHR42798:SF2">
    <property type="entry name" value="ABC TRANSPORTER ATP-BINDING PROTEIN MG467-RELATED"/>
    <property type="match status" value="1"/>
</dbReference>
<keyword evidence="3 6" id="KW-0067">ATP-binding</keyword>
<dbReference type="InterPro" id="IPR017911">
    <property type="entry name" value="MacB-like_ATP-bd"/>
</dbReference>
<dbReference type="CDD" id="cd03255">
    <property type="entry name" value="ABC_MJ0796_LolCDE_FtsE"/>
    <property type="match status" value="1"/>
</dbReference>
<dbReference type="Gene3D" id="3.40.50.300">
    <property type="entry name" value="P-loop containing nucleotide triphosphate hydrolases"/>
    <property type="match status" value="1"/>
</dbReference>